<protein>
    <submittedName>
        <fullName evidence="1">Uncharacterized protein</fullName>
    </submittedName>
</protein>
<organism evidence="1 2">
    <name type="scientific">Pseudomonas phage ITTPL</name>
    <dbReference type="NCBI Taxonomy" id="2544984"/>
    <lineage>
        <taxon>Viruses</taxon>
        <taxon>Duplodnaviria</taxon>
        <taxon>Heunggongvirae</taxon>
        <taxon>Uroviricota</taxon>
        <taxon>Caudoviricetes</taxon>
        <taxon>Vandenendeviridae</taxon>
        <taxon>Skurskavirinae</taxon>
        <taxon>Pakpunavirus</taxon>
        <taxon>Pakpunavirus ITTPL</taxon>
    </lineage>
</organism>
<gene>
    <name evidence="1" type="ORF">IttPL_0089</name>
</gene>
<accession>A0A5B7LWK2</accession>
<dbReference type="EMBL" id="MK443264">
    <property type="protein sequence ID" value="QBP28103.1"/>
    <property type="molecule type" value="Genomic_DNA"/>
</dbReference>
<keyword evidence="2" id="KW-1185">Reference proteome</keyword>
<dbReference type="Proteomes" id="UP000321077">
    <property type="component" value="Segment"/>
</dbReference>
<proteinExistence type="predicted"/>
<sequence length="103" mass="11868">MKLEDVKKGQVVQVDYLNMDIPRPTFEQHNSRSTGVVAGVDRSATCLNVKVLFHYGELDWGNAADIELIHSDPEDNERRKKKVNKIISKIDKLFDEVWEVTQQ</sequence>
<evidence type="ECO:0000313" key="1">
    <source>
        <dbReference type="EMBL" id="QBP28103.1"/>
    </source>
</evidence>
<evidence type="ECO:0000313" key="2">
    <source>
        <dbReference type="Proteomes" id="UP000321077"/>
    </source>
</evidence>
<name>A0A5B7LWK2_9CAUD</name>
<reference evidence="1 2" key="1">
    <citation type="submission" date="2019-01" db="EMBL/GenBank/DDBJ databases">
        <title>Genomic characterization of Pseudomonas aeruginosa lytic bacteriophage IttPL.</title>
        <authorList>
            <person name="Alvi I.A."/>
            <person name="Asif M."/>
            <person name="Tabassum R."/>
            <person name="Abbas Z."/>
            <person name="Rehman S.U."/>
        </authorList>
    </citation>
    <scope>NUCLEOTIDE SEQUENCE [LARGE SCALE GENOMIC DNA]</scope>
</reference>